<dbReference type="PROSITE" id="PS00098">
    <property type="entry name" value="THIOLASE_1"/>
    <property type="match status" value="1"/>
</dbReference>
<evidence type="ECO:0000259" key="6">
    <source>
        <dbReference type="Pfam" id="PF00108"/>
    </source>
</evidence>
<dbReference type="Pfam" id="PF00108">
    <property type="entry name" value="Thiolase_N"/>
    <property type="match status" value="1"/>
</dbReference>
<dbReference type="PANTHER" id="PTHR43853:SF8">
    <property type="entry name" value="3-KETOACYL-COA THIOLASE, PEROXISOMAL"/>
    <property type="match status" value="1"/>
</dbReference>
<dbReference type="PANTHER" id="PTHR43853">
    <property type="entry name" value="3-KETOACYL-COA THIOLASE, PEROXISOMAL"/>
    <property type="match status" value="1"/>
</dbReference>
<dbReference type="Proteomes" id="UP001321498">
    <property type="component" value="Chromosome"/>
</dbReference>
<name>A0ABM8GH74_9MICO</name>
<evidence type="ECO:0000256" key="2">
    <source>
        <dbReference type="ARBA" id="ARBA00022679"/>
    </source>
</evidence>
<keyword evidence="8" id="KW-1185">Reference proteome</keyword>
<evidence type="ECO:0000256" key="1">
    <source>
        <dbReference type="ARBA" id="ARBA00004275"/>
    </source>
</evidence>
<dbReference type="EMBL" id="AP027731">
    <property type="protein sequence ID" value="BDZ47718.1"/>
    <property type="molecule type" value="Genomic_DNA"/>
</dbReference>
<keyword evidence="3" id="KW-0276">Fatty acid metabolism</keyword>
<dbReference type="SUPFAM" id="SSF53901">
    <property type="entry name" value="Thiolase-like"/>
    <property type="match status" value="1"/>
</dbReference>
<organism evidence="7 8">
    <name type="scientific">Naasia aerilata</name>
    <dbReference type="NCBI Taxonomy" id="1162966"/>
    <lineage>
        <taxon>Bacteria</taxon>
        <taxon>Bacillati</taxon>
        <taxon>Actinomycetota</taxon>
        <taxon>Actinomycetes</taxon>
        <taxon>Micrococcales</taxon>
        <taxon>Microbacteriaceae</taxon>
        <taxon>Naasia</taxon>
    </lineage>
</organism>
<dbReference type="InterPro" id="IPR016039">
    <property type="entry name" value="Thiolase-like"/>
</dbReference>
<evidence type="ECO:0000313" key="7">
    <source>
        <dbReference type="EMBL" id="BDZ47718.1"/>
    </source>
</evidence>
<sequence length="236" mass="24830">MPEALIASLTRTPIGRAGKGSLREVRPDDLAATAIRSAVRQSGIDPETLQDSLLGTAYPEGKAGGNLARRVVPLAGLPISIPGATVNRFCASSLQAMRMSAHAIWAGEADAILASGVESTSSTGRGTRDEDKHPLLLPGGLADMYIAMGETAENVADLYGITREEMDEFALRSHRLAIAARDDGSTAREVTPVRLPNGSLVEIDDGPRRSTDLETLAALKPSFRENGRVTAGNSCP</sequence>
<dbReference type="InterPro" id="IPR020615">
    <property type="entry name" value="Thiolase_acyl_enz_int_AS"/>
</dbReference>
<evidence type="ECO:0000256" key="3">
    <source>
        <dbReference type="ARBA" id="ARBA00022832"/>
    </source>
</evidence>
<keyword evidence="4" id="KW-0443">Lipid metabolism</keyword>
<keyword evidence="5" id="KW-0576">Peroxisome</keyword>
<gene>
    <name evidence="7" type="ORF">GCM10025866_36270</name>
</gene>
<comment type="subcellular location">
    <subcellularLocation>
        <location evidence="1">Peroxisome</location>
    </subcellularLocation>
</comment>
<proteinExistence type="predicted"/>
<reference evidence="8" key="1">
    <citation type="journal article" date="2019" name="Int. J. Syst. Evol. Microbiol.">
        <title>The Global Catalogue of Microorganisms (GCM) 10K type strain sequencing project: providing services to taxonomists for standard genome sequencing and annotation.</title>
        <authorList>
            <consortium name="The Broad Institute Genomics Platform"/>
            <consortium name="The Broad Institute Genome Sequencing Center for Infectious Disease"/>
            <person name="Wu L."/>
            <person name="Ma J."/>
        </authorList>
    </citation>
    <scope>NUCLEOTIDE SEQUENCE [LARGE SCALE GENOMIC DNA]</scope>
    <source>
        <strain evidence="8">NBRC 108725</strain>
    </source>
</reference>
<feature type="domain" description="Thiolase N-terminal" evidence="6">
    <location>
        <begin position="6"/>
        <end position="236"/>
    </location>
</feature>
<protein>
    <recommendedName>
        <fullName evidence="6">Thiolase N-terminal domain-containing protein</fullName>
    </recommendedName>
</protein>
<evidence type="ECO:0000256" key="5">
    <source>
        <dbReference type="ARBA" id="ARBA00023140"/>
    </source>
</evidence>
<accession>A0ABM8GH74</accession>
<dbReference type="Gene3D" id="3.40.47.10">
    <property type="match status" value="1"/>
</dbReference>
<dbReference type="InterPro" id="IPR002155">
    <property type="entry name" value="Thiolase"/>
</dbReference>
<dbReference type="CDD" id="cd00751">
    <property type="entry name" value="thiolase"/>
    <property type="match status" value="1"/>
</dbReference>
<evidence type="ECO:0000256" key="4">
    <source>
        <dbReference type="ARBA" id="ARBA00023098"/>
    </source>
</evidence>
<dbReference type="RefSeq" id="WP_434017221.1">
    <property type="nucleotide sequence ID" value="NZ_AP027731.1"/>
</dbReference>
<dbReference type="InterPro" id="IPR050215">
    <property type="entry name" value="Thiolase-like_sf_Thiolase"/>
</dbReference>
<dbReference type="InterPro" id="IPR020616">
    <property type="entry name" value="Thiolase_N"/>
</dbReference>
<evidence type="ECO:0000313" key="8">
    <source>
        <dbReference type="Proteomes" id="UP001321498"/>
    </source>
</evidence>
<keyword evidence="2" id="KW-0808">Transferase</keyword>